<dbReference type="STRING" id="908337.HMPREF9257_1680"/>
<evidence type="ECO:0000313" key="4">
    <source>
        <dbReference type="EMBL" id="EFR30918.1"/>
    </source>
</evidence>
<dbReference type="OrthoDB" id="9803476at2"/>
<gene>
    <name evidence="4" type="ORF">HMPREF9257_1680</name>
</gene>
<reference evidence="4 5" key="1">
    <citation type="submission" date="2010-10" db="EMBL/GenBank/DDBJ databases">
        <authorList>
            <person name="Durkin A.S."/>
            <person name="Madupu R."/>
            <person name="Torralba M."/>
            <person name="Gillis M."/>
            <person name="Methe B."/>
            <person name="Sutton G."/>
            <person name="Nelson K.E."/>
        </authorList>
    </citation>
    <scope>NUCLEOTIDE SEQUENCE [LARGE SCALE GENOMIC DNA]</scope>
    <source>
        <strain evidence="4 5">ACS-139-V-Col8</strain>
    </source>
</reference>
<feature type="region of interest" description="Disordered" evidence="2">
    <location>
        <begin position="1"/>
        <end position="32"/>
    </location>
</feature>
<dbReference type="Pfam" id="PF08327">
    <property type="entry name" value="AHSA1"/>
    <property type="match status" value="1"/>
</dbReference>
<dbReference type="AlphaFoldDB" id="E4KQ80"/>
<evidence type="ECO:0000256" key="2">
    <source>
        <dbReference type="SAM" id="MobiDB-lite"/>
    </source>
</evidence>
<proteinExistence type="inferred from homology"/>
<sequence>MTKNQADHHNHAHCHNHTHDHDHDHHHHESVLDHLDHQHGQEFSLVGETQAALSEVWAALTQNEKLKFWFPELTFENEIKAGAYLLVKGKGNQILERNLITDVEAPTYLSFMWGVFGSNVAIELENIGDGMTQVRFTQWVYDLNDQVAVDIATWHVALQQLGSLLEGTETIDRQAAIDAVLPQIKEMLAQSVQADSHHHH</sequence>
<organism evidence="4 5">
    <name type="scientific">Eremococcus coleocola ACS-139-V-Col8</name>
    <dbReference type="NCBI Taxonomy" id="908337"/>
    <lineage>
        <taxon>Bacteria</taxon>
        <taxon>Bacillati</taxon>
        <taxon>Bacillota</taxon>
        <taxon>Bacilli</taxon>
        <taxon>Lactobacillales</taxon>
        <taxon>Aerococcaceae</taxon>
        <taxon>Eremococcus</taxon>
    </lineage>
</organism>
<feature type="compositionally biased region" description="Basic and acidic residues" evidence="2">
    <location>
        <begin position="17"/>
        <end position="32"/>
    </location>
</feature>
<comment type="similarity">
    <text evidence="1">Belongs to the AHA1 family.</text>
</comment>
<evidence type="ECO:0000256" key="1">
    <source>
        <dbReference type="ARBA" id="ARBA00006817"/>
    </source>
</evidence>
<dbReference type="Gene3D" id="3.30.530.20">
    <property type="match status" value="1"/>
</dbReference>
<dbReference type="EMBL" id="AENN01000016">
    <property type="protein sequence ID" value="EFR30918.1"/>
    <property type="molecule type" value="Genomic_DNA"/>
</dbReference>
<dbReference type="SUPFAM" id="SSF55961">
    <property type="entry name" value="Bet v1-like"/>
    <property type="match status" value="1"/>
</dbReference>
<feature type="domain" description="Activator of Hsp90 ATPase homologue 1/2-like C-terminal" evidence="3">
    <location>
        <begin position="51"/>
        <end position="166"/>
    </location>
</feature>
<accession>E4KQ80</accession>
<keyword evidence="5" id="KW-1185">Reference proteome</keyword>
<evidence type="ECO:0000313" key="5">
    <source>
        <dbReference type="Proteomes" id="UP000005990"/>
    </source>
</evidence>
<dbReference type="eggNOG" id="ENOG502ZXGE">
    <property type="taxonomic scope" value="Bacteria"/>
</dbReference>
<protein>
    <recommendedName>
        <fullName evidence="3">Activator of Hsp90 ATPase homologue 1/2-like C-terminal domain-containing protein</fullName>
    </recommendedName>
</protein>
<dbReference type="Proteomes" id="UP000005990">
    <property type="component" value="Unassembled WGS sequence"/>
</dbReference>
<comment type="caution">
    <text evidence="4">The sequence shown here is derived from an EMBL/GenBank/DDBJ whole genome shotgun (WGS) entry which is preliminary data.</text>
</comment>
<dbReference type="InterPro" id="IPR023393">
    <property type="entry name" value="START-like_dom_sf"/>
</dbReference>
<name>E4KQ80_9LACT</name>
<evidence type="ECO:0000259" key="3">
    <source>
        <dbReference type="Pfam" id="PF08327"/>
    </source>
</evidence>
<dbReference type="RefSeq" id="WP_006418704.1">
    <property type="nucleotide sequence ID" value="NZ_AENN01000016.1"/>
</dbReference>
<dbReference type="InterPro" id="IPR013538">
    <property type="entry name" value="ASHA1/2-like_C"/>
</dbReference>